<feature type="domain" description="Siphovirus-type tail component RIFT-related" evidence="1">
    <location>
        <begin position="42"/>
        <end position="102"/>
    </location>
</feature>
<proteinExistence type="predicted"/>
<dbReference type="Pfam" id="PF05709">
    <property type="entry name" value="Sipho_tail"/>
    <property type="match status" value="1"/>
</dbReference>
<reference evidence="5" key="1">
    <citation type="submission" date="2020-05" db="EMBL/GenBank/DDBJ databases">
        <authorList>
            <person name="Chiriac C."/>
            <person name="Salcher M."/>
            <person name="Ghai R."/>
            <person name="Kavagutti S V."/>
        </authorList>
    </citation>
    <scope>NUCLEOTIDE SEQUENCE</scope>
</reference>
<protein>
    <submittedName>
        <fullName evidence="5">Siphovirus-type tail component</fullName>
    </submittedName>
</protein>
<dbReference type="EMBL" id="LR798420">
    <property type="protein sequence ID" value="CAB5230466.1"/>
    <property type="molecule type" value="Genomic_DNA"/>
</dbReference>
<dbReference type="EMBL" id="LR797136">
    <property type="protein sequence ID" value="CAB4189358.1"/>
    <property type="molecule type" value="Genomic_DNA"/>
</dbReference>
<evidence type="ECO:0000313" key="7">
    <source>
        <dbReference type="EMBL" id="CAB5230466.1"/>
    </source>
</evidence>
<dbReference type="EMBL" id="LR797444">
    <property type="protein sequence ID" value="CAB4217434.1"/>
    <property type="molecule type" value="Genomic_DNA"/>
</dbReference>
<evidence type="ECO:0000313" key="6">
    <source>
        <dbReference type="EMBL" id="CAB4220405.1"/>
    </source>
</evidence>
<evidence type="ECO:0000259" key="1">
    <source>
        <dbReference type="Pfam" id="PF05709"/>
    </source>
</evidence>
<sequence length="307" mass="32530">MGTSTPYAITFTTNSKTYHLNGTDSVTGYQFNYQGDGGFGLAPLHRITQRGTFQQGDFDTDFRLDPRVLSLPLLVMASNLSDHYQKRDALLKIFTPSNTAALLTVSVGVPLGTDFIRSISVMILGGLTFDHVPGAGYDIRFVVQLRAADPTWYDPNGVTVATSAAIAGTPTAYPKVYPTTYGVSALSGNTKITYSGSWQSYPIITATGPITGFLITNQSTGAVISIPGVIPAGRTWTFNLLYGYKTVTDDLGVNQIAAVTAASDLATFAIVPAPGVIDGINIITTAGTATTGASTTSLFYFNRYNGI</sequence>
<evidence type="ECO:0000313" key="3">
    <source>
        <dbReference type="EMBL" id="CAB4185099.1"/>
    </source>
</evidence>
<dbReference type="EMBL" id="LR797077">
    <property type="protein sequence ID" value="CAB4185099.1"/>
    <property type="molecule type" value="Genomic_DNA"/>
</dbReference>
<dbReference type="EMBL" id="LR796972">
    <property type="protein sequence ID" value="CAB4178983.1"/>
    <property type="molecule type" value="Genomic_DNA"/>
</dbReference>
<evidence type="ECO:0000313" key="4">
    <source>
        <dbReference type="EMBL" id="CAB4189358.1"/>
    </source>
</evidence>
<evidence type="ECO:0000313" key="2">
    <source>
        <dbReference type="EMBL" id="CAB4178983.1"/>
    </source>
</evidence>
<gene>
    <name evidence="2" type="ORF">UFOVP1029_19</name>
    <name evidence="3" type="ORF">UFOVP1129_19</name>
    <name evidence="4" type="ORF">UFOVP1188_19</name>
    <name evidence="5" type="ORF">UFOVP1490_28</name>
    <name evidence="7" type="ORF">UFOVP1576_19</name>
    <name evidence="6" type="ORF">UFOVP1633_19</name>
</gene>
<dbReference type="EMBL" id="LR797495">
    <property type="protein sequence ID" value="CAB4220405.1"/>
    <property type="molecule type" value="Genomic_DNA"/>
</dbReference>
<organism evidence="5">
    <name type="scientific">uncultured Caudovirales phage</name>
    <dbReference type="NCBI Taxonomy" id="2100421"/>
    <lineage>
        <taxon>Viruses</taxon>
        <taxon>Duplodnaviria</taxon>
        <taxon>Heunggongvirae</taxon>
        <taxon>Uroviricota</taxon>
        <taxon>Caudoviricetes</taxon>
        <taxon>Peduoviridae</taxon>
        <taxon>Maltschvirus</taxon>
        <taxon>Maltschvirus maltsch</taxon>
    </lineage>
</organism>
<evidence type="ECO:0000313" key="5">
    <source>
        <dbReference type="EMBL" id="CAB4217434.1"/>
    </source>
</evidence>
<name>A0A6J5SRP1_9CAUD</name>
<dbReference type="InterPro" id="IPR008841">
    <property type="entry name" value="Siphovirus-type_tail_N"/>
</dbReference>
<accession>A0A6J5SRP1</accession>